<evidence type="ECO:0008006" key="4">
    <source>
        <dbReference type="Google" id="ProtNLM"/>
    </source>
</evidence>
<dbReference type="Proteomes" id="UP000013827">
    <property type="component" value="Unassembled WGS sequence"/>
</dbReference>
<protein>
    <recommendedName>
        <fullName evidence="4">Fatty acid desaturase domain-containing protein</fullName>
    </recommendedName>
</protein>
<evidence type="ECO:0000256" key="1">
    <source>
        <dbReference type="SAM" id="Phobius"/>
    </source>
</evidence>
<reference evidence="3" key="1">
    <citation type="journal article" date="2013" name="Nature">
        <title>Pan genome of the phytoplankton Emiliania underpins its global distribution.</title>
        <authorList>
            <person name="Read B.A."/>
            <person name="Kegel J."/>
            <person name="Klute M.J."/>
            <person name="Kuo A."/>
            <person name="Lefebvre S.C."/>
            <person name="Maumus F."/>
            <person name="Mayer C."/>
            <person name="Miller J."/>
            <person name="Monier A."/>
            <person name="Salamov A."/>
            <person name="Young J."/>
            <person name="Aguilar M."/>
            <person name="Claverie J.M."/>
            <person name="Frickenhaus S."/>
            <person name="Gonzalez K."/>
            <person name="Herman E.K."/>
            <person name="Lin Y.C."/>
            <person name="Napier J."/>
            <person name="Ogata H."/>
            <person name="Sarno A.F."/>
            <person name="Shmutz J."/>
            <person name="Schroeder D."/>
            <person name="de Vargas C."/>
            <person name="Verret F."/>
            <person name="von Dassow P."/>
            <person name="Valentin K."/>
            <person name="Van de Peer Y."/>
            <person name="Wheeler G."/>
            <person name="Dacks J.B."/>
            <person name="Delwiche C.F."/>
            <person name="Dyhrman S.T."/>
            <person name="Glockner G."/>
            <person name="John U."/>
            <person name="Richards T."/>
            <person name="Worden A.Z."/>
            <person name="Zhang X."/>
            <person name="Grigoriev I.V."/>
            <person name="Allen A.E."/>
            <person name="Bidle K."/>
            <person name="Borodovsky M."/>
            <person name="Bowler C."/>
            <person name="Brownlee C."/>
            <person name="Cock J.M."/>
            <person name="Elias M."/>
            <person name="Gladyshev V.N."/>
            <person name="Groth M."/>
            <person name="Guda C."/>
            <person name="Hadaegh A."/>
            <person name="Iglesias-Rodriguez M.D."/>
            <person name="Jenkins J."/>
            <person name="Jones B.M."/>
            <person name="Lawson T."/>
            <person name="Leese F."/>
            <person name="Lindquist E."/>
            <person name="Lobanov A."/>
            <person name="Lomsadze A."/>
            <person name="Malik S.B."/>
            <person name="Marsh M.E."/>
            <person name="Mackinder L."/>
            <person name="Mock T."/>
            <person name="Mueller-Roeber B."/>
            <person name="Pagarete A."/>
            <person name="Parker M."/>
            <person name="Probert I."/>
            <person name="Quesneville H."/>
            <person name="Raines C."/>
            <person name="Rensing S.A."/>
            <person name="Riano-Pachon D.M."/>
            <person name="Richier S."/>
            <person name="Rokitta S."/>
            <person name="Shiraiwa Y."/>
            <person name="Soanes D.M."/>
            <person name="van der Giezen M."/>
            <person name="Wahlund T.M."/>
            <person name="Williams B."/>
            <person name="Wilson W."/>
            <person name="Wolfe G."/>
            <person name="Wurch L.L."/>
        </authorList>
    </citation>
    <scope>NUCLEOTIDE SEQUENCE</scope>
</reference>
<organism evidence="2 3">
    <name type="scientific">Emiliania huxleyi (strain CCMP1516)</name>
    <dbReference type="NCBI Taxonomy" id="280463"/>
    <lineage>
        <taxon>Eukaryota</taxon>
        <taxon>Haptista</taxon>
        <taxon>Haptophyta</taxon>
        <taxon>Prymnesiophyceae</taxon>
        <taxon>Isochrysidales</taxon>
        <taxon>Noelaerhabdaceae</taxon>
        <taxon>Emiliania</taxon>
    </lineage>
</organism>
<keyword evidence="1" id="KW-1133">Transmembrane helix</keyword>
<name>A0A0D3ID78_EMIH1</name>
<dbReference type="AlphaFoldDB" id="A0A0D3ID78"/>
<keyword evidence="1" id="KW-0812">Transmembrane</keyword>
<dbReference type="GeneID" id="17255474"/>
<dbReference type="KEGG" id="ehx:EMIHUDRAFT_216548"/>
<dbReference type="RefSeq" id="XP_005761642.1">
    <property type="nucleotide sequence ID" value="XM_005761585.1"/>
</dbReference>
<dbReference type="EnsemblProtists" id="EOD09213">
    <property type="protein sequence ID" value="EOD09213"/>
    <property type="gene ID" value="EMIHUDRAFT_216548"/>
</dbReference>
<dbReference type="HOGENOM" id="CLU_1274330_0_0_1"/>
<keyword evidence="1" id="KW-0472">Membrane</keyword>
<feature type="transmembrane region" description="Helical" evidence="1">
    <location>
        <begin position="61"/>
        <end position="81"/>
    </location>
</feature>
<feature type="transmembrane region" description="Helical" evidence="1">
    <location>
        <begin position="31"/>
        <end position="54"/>
    </location>
</feature>
<reference evidence="2" key="2">
    <citation type="submission" date="2024-10" db="UniProtKB">
        <authorList>
            <consortium name="EnsemblProtists"/>
        </authorList>
    </citation>
    <scope>IDENTIFICATION</scope>
</reference>
<proteinExistence type="predicted"/>
<evidence type="ECO:0000313" key="3">
    <source>
        <dbReference type="Proteomes" id="UP000013827"/>
    </source>
</evidence>
<evidence type="ECO:0000313" key="2">
    <source>
        <dbReference type="EnsemblProtists" id="EOD09213"/>
    </source>
</evidence>
<keyword evidence="3" id="KW-1185">Reference proteome</keyword>
<sequence length="217" mass="23697">MRPTTQAALGVSSSQLVRLLAKEAAALERWAGVNGGVLAVAALVSQADACVYALMGSRFAAALVGTVLMYALAFSFCAANLSGRPRAAGDSEARRFFYATHRAAHSRLLYRRVHKLHHAHTHDVRLLSSLQMSAADVAITHTAPLLAVRRDRAEIRRNWRQSQCTLRKLPAVALVPLSPGIEMPAPFVAAWLGIALTSEDHQRHHINGELQPQYIRL</sequence>
<accession>A0A0D3ID78</accession>
<dbReference type="PaxDb" id="2903-EOD09213"/>